<organism evidence="3 4">
    <name type="scientific">Actinomadura rugatobispora</name>
    <dbReference type="NCBI Taxonomy" id="1994"/>
    <lineage>
        <taxon>Bacteria</taxon>
        <taxon>Bacillati</taxon>
        <taxon>Actinomycetota</taxon>
        <taxon>Actinomycetes</taxon>
        <taxon>Streptosporangiales</taxon>
        <taxon>Thermomonosporaceae</taxon>
        <taxon>Actinomadura</taxon>
    </lineage>
</organism>
<sequence length="392" mass="41405">MTEIEAETGGVLAGLRVIDAATLYAGPFISTVLADHGADVIKIEPPGGDPYRTGGSALWALLGRGKRSMTLDLRQERGLAILRRLAEHVDVVIVNLLPDALRRRGLDWETLSALNPGLIQVCVTSFGLDGPRANAPGSGTLGEAFSGLTHLTGHPDGKPMLASAPVGDAVTGYVGAFGVLAACYERARTGRGRLVDVNPVDSLLHLPAPALAEWTEGAPVPGRLDGRLAAPAVRNTFRCRDGTWVAISCSTPRHLDQLLDSVGYTGARLGDGDAYDAAVAAWVGRHDRTSVIARLGERRLPVVPVHDARTLHEDDHVRARRALRQVAAAEAGERWVPAAAPRFVAEPDADAASGNGTSDECPGLGEHTVAVLRDLLHLDEAAIQRLRESGVV</sequence>
<dbReference type="PANTHER" id="PTHR48228">
    <property type="entry name" value="SUCCINYL-COA--D-CITRAMALATE COA-TRANSFERASE"/>
    <property type="match status" value="1"/>
</dbReference>
<name>A0ABW1A1K4_9ACTN</name>
<dbReference type="Gene3D" id="3.40.50.10540">
    <property type="entry name" value="Crotonobetainyl-coa:carnitine coa-transferase, domain 1"/>
    <property type="match status" value="1"/>
</dbReference>
<proteinExistence type="inferred from homology"/>
<evidence type="ECO:0000313" key="4">
    <source>
        <dbReference type="Proteomes" id="UP001596074"/>
    </source>
</evidence>
<comment type="caution">
    <text evidence="3">The sequence shown here is derived from an EMBL/GenBank/DDBJ whole genome shotgun (WGS) entry which is preliminary data.</text>
</comment>
<evidence type="ECO:0000256" key="2">
    <source>
        <dbReference type="ARBA" id="ARBA00022679"/>
    </source>
</evidence>
<dbReference type="InterPro" id="IPR023606">
    <property type="entry name" value="CoA-Trfase_III_dom_1_sf"/>
</dbReference>
<dbReference type="EMBL" id="JBHSON010000026">
    <property type="protein sequence ID" value="MFC5747869.1"/>
    <property type="molecule type" value="Genomic_DNA"/>
</dbReference>
<gene>
    <name evidence="3" type="ORF">ACFPZN_19755</name>
</gene>
<dbReference type="InterPro" id="IPR050509">
    <property type="entry name" value="CoA-transferase_III"/>
</dbReference>
<evidence type="ECO:0000313" key="3">
    <source>
        <dbReference type="EMBL" id="MFC5747869.1"/>
    </source>
</evidence>
<evidence type="ECO:0000256" key="1">
    <source>
        <dbReference type="ARBA" id="ARBA00008383"/>
    </source>
</evidence>
<comment type="similarity">
    <text evidence="1">Belongs to the CoA-transferase III family.</text>
</comment>
<protein>
    <submittedName>
        <fullName evidence="3">CaiB/BaiF CoA transferase family protein</fullName>
    </submittedName>
</protein>
<keyword evidence="2 3" id="KW-0808">Transferase</keyword>
<dbReference type="InterPro" id="IPR044855">
    <property type="entry name" value="CoA-Trfase_III_dom3_sf"/>
</dbReference>
<dbReference type="GO" id="GO:0016740">
    <property type="term" value="F:transferase activity"/>
    <property type="evidence" value="ECO:0007669"/>
    <property type="project" value="UniProtKB-KW"/>
</dbReference>
<accession>A0ABW1A1K4</accession>
<dbReference type="SUPFAM" id="SSF89796">
    <property type="entry name" value="CoA-transferase family III (CaiB/BaiF)"/>
    <property type="match status" value="1"/>
</dbReference>
<dbReference type="Pfam" id="PF02515">
    <property type="entry name" value="CoA_transf_3"/>
    <property type="match status" value="1"/>
</dbReference>
<keyword evidence="4" id="KW-1185">Reference proteome</keyword>
<dbReference type="Gene3D" id="3.30.1540.10">
    <property type="entry name" value="formyl-coa transferase, domain 3"/>
    <property type="match status" value="1"/>
</dbReference>
<dbReference type="Proteomes" id="UP001596074">
    <property type="component" value="Unassembled WGS sequence"/>
</dbReference>
<reference evidence="4" key="1">
    <citation type="journal article" date="2019" name="Int. J. Syst. Evol. Microbiol.">
        <title>The Global Catalogue of Microorganisms (GCM) 10K type strain sequencing project: providing services to taxonomists for standard genome sequencing and annotation.</title>
        <authorList>
            <consortium name="The Broad Institute Genomics Platform"/>
            <consortium name="The Broad Institute Genome Sequencing Center for Infectious Disease"/>
            <person name="Wu L."/>
            <person name="Ma J."/>
        </authorList>
    </citation>
    <scope>NUCLEOTIDE SEQUENCE [LARGE SCALE GENOMIC DNA]</scope>
    <source>
        <strain evidence="4">KCTC 42087</strain>
    </source>
</reference>
<dbReference type="RefSeq" id="WP_378283496.1">
    <property type="nucleotide sequence ID" value="NZ_JBHSON010000026.1"/>
</dbReference>
<dbReference type="PANTHER" id="PTHR48228:SF6">
    <property type="entry name" value="L-CARNITINE COA-TRANSFERASE"/>
    <property type="match status" value="1"/>
</dbReference>
<dbReference type="InterPro" id="IPR003673">
    <property type="entry name" value="CoA-Trfase_fam_III"/>
</dbReference>